<keyword evidence="3" id="KW-1185">Reference proteome</keyword>
<dbReference type="Proteomes" id="UP001178461">
    <property type="component" value="Chromosome 3"/>
</dbReference>
<reference evidence="2" key="1">
    <citation type="submission" date="2022-12" db="EMBL/GenBank/DDBJ databases">
        <authorList>
            <person name="Alioto T."/>
            <person name="Alioto T."/>
            <person name="Gomez Garrido J."/>
        </authorList>
    </citation>
    <scope>NUCLEOTIDE SEQUENCE</scope>
</reference>
<dbReference type="AlphaFoldDB" id="A0AA35K168"/>
<feature type="compositionally biased region" description="Polar residues" evidence="1">
    <location>
        <begin position="460"/>
        <end position="477"/>
    </location>
</feature>
<gene>
    <name evidence="2" type="ORF">PODLI_1B031275</name>
</gene>
<feature type="region of interest" description="Disordered" evidence="1">
    <location>
        <begin position="460"/>
        <end position="486"/>
    </location>
</feature>
<protein>
    <submittedName>
        <fullName evidence="2">Uncharacterized protein</fullName>
    </submittedName>
</protein>
<accession>A0AA35K168</accession>
<feature type="region of interest" description="Disordered" evidence="1">
    <location>
        <begin position="215"/>
        <end position="253"/>
    </location>
</feature>
<evidence type="ECO:0000313" key="2">
    <source>
        <dbReference type="EMBL" id="CAI5769306.1"/>
    </source>
</evidence>
<name>A0AA35K168_9SAUR</name>
<sequence>MGHGKRPRDLDEAMPPPRPKQSKIDSFFLNCSRNNKEDSYTVETHNRFNPLIDLVPDIEVEGVNSKATKNANDNDKEVRVTSKGESELALGDGLGFEHFQLITRTLRCIFKSINGISMQVNNLHQKLEAHLLELQHNLTLPPRDLKRQWCTSPVRHESVTKIPSILVRRKALLATWGIFPTRVFNDTRTKPLFRSIVQKGIRSPDRRDIVLKLKLSTQEPHPPSQPKLPGLSTPATEKHDQSGPSHLASSEERDLISSYGELPLVEQQEVINRLDTLKQQLTHVLQEKISSKPGHSNLLNQRNAVMKGLTPQKPLPITGTPITDDMAVCLAEAPHTPAQRRPSSPLLIDLQSTTSSLALKSNMPNTIHPGNLSMSYSSMPDLESSFSAVQADDCISSSFVSQPRLVEPLVSVTSSSQYINVKEATVQRDSSGFIEDPAGHINQITTPSIPSAVSRLARSQTLGNASSTSNQTGASQLTPPPGFTDLSPGRKKWDIYLEQDIKVLLNSPEILALKAQLIPT</sequence>
<organism evidence="2 3">
    <name type="scientific">Podarcis lilfordi</name>
    <name type="common">Lilford's wall lizard</name>
    <dbReference type="NCBI Taxonomy" id="74358"/>
    <lineage>
        <taxon>Eukaryota</taxon>
        <taxon>Metazoa</taxon>
        <taxon>Chordata</taxon>
        <taxon>Craniata</taxon>
        <taxon>Vertebrata</taxon>
        <taxon>Euteleostomi</taxon>
        <taxon>Lepidosauria</taxon>
        <taxon>Squamata</taxon>
        <taxon>Bifurcata</taxon>
        <taxon>Unidentata</taxon>
        <taxon>Episquamata</taxon>
        <taxon>Laterata</taxon>
        <taxon>Lacertibaenia</taxon>
        <taxon>Lacertidae</taxon>
        <taxon>Podarcis</taxon>
    </lineage>
</organism>
<evidence type="ECO:0000313" key="3">
    <source>
        <dbReference type="Proteomes" id="UP001178461"/>
    </source>
</evidence>
<evidence type="ECO:0000256" key="1">
    <source>
        <dbReference type="SAM" id="MobiDB-lite"/>
    </source>
</evidence>
<dbReference type="EMBL" id="OX395128">
    <property type="protein sequence ID" value="CAI5769306.1"/>
    <property type="molecule type" value="Genomic_DNA"/>
</dbReference>
<feature type="region of interest" description="Disordered" evidence="1">
    <location>
        <begin position="1"/>
        <end position="25"/>
    </location>
</feature>
<proteinExistence type="predicted"/>